<protein>
    <submittedName>
        <fullName evidence="2">Uncharacterized protein</fullName>
    </submittedName>
</protein>
<evidence type="ECO:0000256" key="1">
    <source>
        <dbReference type="SAM" id="MobiDB-lite"/>
    </source>
</evidence>
<feature type="compositionally biased region" description="Pro residues" evidence="1">
    <location>
        <begin position="1"/>
        <end position="12"/>
    </location>
</feature>
<feature type="compositionally biased region" description="Basic residues" evidence="1">
    <location>
        <begin position="211"/>
        <end position="240"/>
    </location>
</feature>
<dbReference type="Proteomes" id="UP000001072">
    <property type="component" value="Unassembled WGS sequence"/>
</dbReference>
<accession>F4RGJ0</accession>
<name>F4RGJ0_MELLP</name>
<gene>
    <name evidence="2" type="ORF">MELLADRAFT_61803</name>
</gene>
<dbReference type="HOGENOM" id="CLU_653967_0_0_1"/>
<organism evidence="3">
    <name type="scientific">Melampsora larici-populina (strain 98AG31 / pathotype 3-4-7)</name>
    <name type="common">Poplar leaf rust fungus</name>
    <dbReference type="NCBI Taxonomy" id="747676"/>
    <lineage>
        <taxon>Eukaryota</taxon>
        <taxon>Fungi</taxon>
        <taxon>Dikarya</taxon>
        <taxon>Basidiomycota</taxon>
        <taxon>Pucciniomycotina</taxon>
        <taxon>Pucciniomycetes</taxon>
        <taxon>Pucciniales</taxon>
        <taxon>Melampsoraceae</taxon>
        <taxon>Melampsora</taxon>
    </lineage>
</organism>
<feature type="compositionally biased region" description="Polar residues" evidence="1">
    <location>
        <begin position="158"/>
        <end position="168"/>
    </location>
</feature>
<sequence length="420" mass="45983">MVKKVIPPPSSPPRKAVSKKRKKDESGPEINYLLMSSVIQDQTGNSTSAIQDSLKDVGVTVGVKTQRDCLLGLLSRHVIRKKPRMSKRLVPDITPRCKDNRFVEARDIEIPSQLSDEGPNYSLFSNPDLVEMIRGVGLDATDFDRTNLIKMCKTYSELNSSRDQSQQPVAGPSVPTIRSSEPKEVPDSSPDRSKSQQPVAGPSVSSIRSLKNIRSKKPGVRSIKKSLPKPRKSGKGKLKARGSDDYTTSHSGSDDYVPSNSGTDNSNPSDTYISEASDDENSNTRPNTSRDTSRPKGRQNSKGTFTLDSVLESGESLETNSIPEARDGPDDSNPKKPSKNESDKLETGSADWVIQRIYKLEAHIARTDKRLEAISEKFDILSDIVDKRIGTCSPKGSGTKSRGGQTSVSCFSMRSVLNQD</sequence>
<dbReference type="GeneID" id="18929797"/>
<proteinExistence type="predicted"/>
<feature type="compositionally biased region" description="Polar residues" evidence="1">
    <location>
        <begin position="258"/>
        <end position="274"/>
    </location>
</feature>
<evidence type="ECO:0000313" key="2">
    <source>
        <dbReference type="EMBL" id="EGG08516.1"/>
    </source>
</evidence>
<feature type="compositionally biased region" description="Basic and acidic residues" evidence="1">
    <location>
        <begin position="324"/>
        <end position="346"/>
    </location>
</feature>
<dbReference type="AlphaFoldDB" id="F4RGJ0"/>
<dbReference type="InParanoid" id="F4RGJ0"/>
<feature type="region of interest" description="Disordered" evidence="1">
    <location>
        <begin position="1"/>
        <end position="28"/>
    </location>
</feature>
<dbReference type="EMBL" id="GL883100">
    <property type="protein sequence ID" value="EGG08516.1"/>
    <property type="molecule type" value="Genomic_DNA"/>
</dbReference>
<feature type="compositionally biased region" description="Polar residues" evidence="1">
    <location>
        <begin position="195"/>
        <end position="209"/>
    </location>
</feature>
<feature type="region of interest" description="Disordered" evidence="1">
    <location>
        <begin position="158"/>
        <end position="348"/>
    </location>
</feature>
<feature type="compositionally biased region" description="Polar residues" evidence="1">
    <location>
        <begin position="298"/>
        <end position="307"/>
    </location>
</feature>
<keyword evidence="3" id="KW-1185">Reference proteome</keyword>
<dbReference type="KEGG" id="mlr:MELLADRAFT_61803"/>
<dbReference type="RefSeq" id="XP_007408102.1">
    <property type="nucleotide sequence ID" value="XM_007408040.1"/>
</dbReference>
<feature type="compositionally biased region" description="Basic and acidic residues" evidence="1">
    <location>
        <begin position="180"/>
        <end position="194"/>
    </location>
</feature>
<dbReference type="VEuPathDB" id="FungiDB:MELLADRAFT_61803"/>
<evidence type="ECO:0000313" key="3">
    <source>
        <dbReference type="Proteomes" id="UP000001072"/>
    </source>
</evidence>
<reference evidence="3" key="1">
    <citation type="journal article" date="2011" name="Proc. Natl. Acad. Sci. U.S.A.">
        <title>Obligate biotrophy features unraveled by the genomic analysis of rust fungi.</title>
        <authorList>
            <person name="Duplessis S."/>
            <person name="Cuomo C.A."/>
            <person name="Lin Y.-C."/>
            <person name="Aerts A."/>
            <person name="Tisserant E."/>
            <person name="Veneault-Fourrey C."/>
            <person name="Joly D.L."/>
            <person name="Hacquard S."/>
            <person name="Amselem J."/>
            <person name="Cantarel B.L."/>
            <person name="Chiu R."/>
            <person name="Coutinho P.M."/>
            <person name="Feau N."/>
            <person name="Field M."/>
            <person name="Frey P."/>
            <person name="Gelhaye E."/>
            <person name="Goldberg J."/>
            <person name="Grabherr M.G."/>
            <person name="Kodira C.D."/>
            <person name="Kohler A."/>
            <person name="Kuees U."/>
            <person name="Lindquist E.A."/>
            <person name="Lucas S.M."/>
            <person name="Mago R."/>
            <person name="Mauceli E."/>
            <person name="Morin E."/>
            <person name="Murat C."/>
            <person name="Pangilinan J.L."/>
            <person name="Park R."/>
            <person name="Pearson M."/>
            <person name="Quesneville H."/>
            <person name="Rouhier N."/>
            <person name="Sakthikumar S."/>
            <person name="Salamov A.A."/>
            <person name="Schmutz J."/>
            <person name="Selles B."/>
            <person name="Shapiro H."/>
            <person name="Tanguay P."/>
            <person name="Tuskan G.A."/>
            <person name="Henrissat B."/>
            <person name="Van de Peer Y."/>
            <person name="Rouze P."/>
            <person name="Ellis J.G."/>
            <person name="Dodds P.N."/>
            <person name="Schein J.E."/>
            <person name="Zhong S."/>
            <person name="Hamelin R.C."/>
            <person name="Grigoriev I.V."/>
            <person name="Szabo L.J."/>
            <person name="Martin F."/>
        </authorList>
    </citation>
    <scope>NUCLEOTIDE SEQUENCE [LARGE SCALE GENOMIC DNA]</scope>
    <source>
        <strain evidence="3">98AG31 / pathotype 3-4-7</strain>
    </source>
</reference>